<protein>
    <recommendedName>
        <fullName evidence="5">EF-hand domain-containing protein</fullName>
    </recommendedName>
</protein>
<evidence type="ECO:0000256" key="3">
    <source>
        <dbReference type="ARBA" id="ARBA00022837"/>
    </source>
</evidence>
<dbReference type="OrthoDB" id="192511at2759"/>
<dbReference type="PROSITE" id="PS50222">
    <property type="entry name" value="EF_HAND_2"/>
    <property type="match status" value="4"/>
</dbReference>
<dbReference type="SUPFAM" id="SSF47473">
    <property type="entry name" value="EF-hand"/>
    <property type="match status" value="2"/>
</dbReference>
<feature type="domain" description="EF-hand" evidence="5">
    <location>
        <begin position="346"/>
        <end position="381"/>
    </location>
</feature>
<keyword evidence="3" id="KW-0106">Calcium</keyword>
<feature type="domain" description="EF-hand" evidence="5">
    <location>
        <begin position="477"/>
        <end position="512"/>
    </location>
</feature>
<name>A0A9W7DNY2_9STRA</name>
<evidence type="ECO:0000256" key="4">
    <source>
        <dbReference type="SAM" id="MobiDB-lite"/>
    </source>
</evidence>
<evidence type="ECO:0000259" key="5">
    <source>
        <dbReference type="PROSITE" id="PS50222"/>
    </source>
</evidence>
<feature type="domain" description="EF-hand" evidence="5">
    <location>
        <begin position="870"/>
        <end position="905"/>
    </location>
</feature>
<dbReference type="InterPro" id="IPR011992">
    <property type="entry name" value="EF-hand-dom_pair"/>
</dbReference>
<sequence length="907" mass="102345">MVNFPSLDGKVSSNTVRRDPADAIPSSGGAGRKASLRKSMLSIVLNQKSEASTSPTQLQKKYNQQNSPKIPQPTGQEESKFVKWDDFPGVWRCDPPSDKTVNCSLDFAMKVANSMSQSSINQEELDNLMIRKNPQTRQQLYHSFLSAFPDLKVTPLELSSVCKHFRAKGYDKIVGKEIVVSLLRFASQYSLDEEFDDQEGKRSFRRTSPSKIIKGAKAAMLEDQLRKKAGRRFSISLSEKKARTHHLFAKLQSGSKIEEAKKIVHHHGARHRGAMQAQGVSDVIGLKKMKVMMDKEEMHRNAAMKKIEKAAAAFSGKAGLLKGFKESDMTKQEFSDQLKRAFGVNLGVEELEAVSEIFDLDGDGMISCQEFMSLFFRIKRTDEAQRKRQSMVKKEQMMVEKIKREKKAAKKYQKEVEACTEDWTEDDLKSAVELIAEVAAGWDLSKAGFGGLKGFQCAGLDAMQLREQLWRTFDLSLTKAELGALVETFDADGDGSVDGPEFLSMFFRLQKREQAFLKQQEKARLTKEKALKQQKMLEQVKEEEAKMAKLVSTDFTEEDLNDALSKITNASRSISKRQGTGPSPLAAFTNGPPMQPAVLRSNLARFLKVFLTPKQVGALVSHFDSDGDGTVNGGEFLKQCNALWQKVDSEAVRHMMEHRKKHVEKREKYNRLHEEKIIKELTSVQLCEYGREDALSAMKKLRKAALMFDDRVNISLKSFQGAPMNPYEFKDLLNRVLKVKLSIRELSSLVGHFDSDGDSTVSGSEFLSAFFALRRSEQLKVVKKNLEISAKKEEHLKELKTKHMIHQEDAGDEMLCDYSVNDLRKAVEKVKHAAESFNPRMQSLGGFTSGGAMGPREFKAELKKALGVKLTNQQLTALFFDWDKDEKGLIDSAEFLSKFYRFRDEIA</sequence>
<evidence type="ECO:0000256" key="1">
    <source>
        <dbReference type="ARBA" id="ARBA00022723"/>
    </source>
</evidence>
<dbReference type="PANTHER" id="PTHR34524">
    <property type="entry name" value="CALCYPHOSIN"/>
    <property type="match status" value="1"/>
</dbReference>
<keyword evidence="1" id="KW-0479">Metal-binding</keyword>
<dbReference type="AlphaFoldDB" id="A0A9W7DNY2"/>
<evidence type="ECO:0000313" key="6">
    <source>
        <dbReference type="EMBL" id="GMH50689.1"/>
    </source>
</evidence>
<reference evidence="7" key="1">
    <citation type="journal article" date="2023" name="Commun. Biol.">
        <title>Genome analysis of Parmales, the sister group of diatoms, reveals the evolutionary specialization of diatoms from phago-mixotrophs to photoautotrophs.</title>
        <authorList>
            <person name="Ban H."/>
            <person name="Sato S."/>
            <person name="Yoshikawa S."/>
            <person name="Yamada K."/>
            <person name="Nakamura Y."/>
            <person name="Ichinomiya M."/>
            <person name="Sato N."/>
            <person name="Blanc-Mathieu R."/>
            <person name="Endo H."/>
            <person name="Kuwata A."/>
            <person name="Ogata H."/>
        </authorList>
    </citation>
    <scope>NUCLEOTIDE SEQUENCE [LARGE SCALE GENOMIC DNA]</scope>
    <source>
        <strain evidence="7">NIES 3700</strain>
    </source>
</reference>
<keyword evidence="7" id="KW-1185">Reference proteome</keyword>
<feature type="domain" description="EF-hand" evidence="5">
    <location>
        <begin position="611"/>
        <end position="646"/>
    </location>
</feature>
<keyword evidence="2" id="KW-0677">Repeat</keyword>
<gene>
    <name evidence="6" type="ORF">TrLO_g9559</name>
</gene>
<accession>A0A9W7DNY2</accession>
<proteinExistence type="predicted"/>
<dbReference type="GO" id="GO:0005509">
    <property type="term" value="F:calcium ion binding"/>
    <property type="evidence" value="ECO:0007669"/>
    <property type="project" value="InterPro"/>
</dbReference>
<dbReference type="InterPro" id="IPR002048">
    <property type="entry name" value="EF_hand_dom"/>
</dbReference>
<dbReference type="SMART" id="SM00054">
    <property type="entry name" value="EFh"/>
    <property type="match status" value="5"/>
</dbReference>
<feature type="compositionally biased region" description="Polar residues" evidence="4">
    <location>
        <begin position="44"/>
        <end position="76"/>
    </location>
</feature>
<feature type="region of interest" description="Disordered" evidence="4">
    <location>
        <begin position="1"/>
        <end position="78"/>
    </location>
</feature>
<dbReference type="InterPro" id="IPR018247">
    <property type="entry name" value="EF_Hand_1_Ca_BS"/>
</dbReference>
<dbReference type="Pfam" id="PF13833">
    <property type="entry name" value="EF-hand_8"/>
    <property type="match status" value="3"/>
</dbReference>
<dbReference type="Gene3D" id="1.10.238.10">
    <property type="entry name" value="EF-hand"/>
    <property type="match status" value="3"/>
</dbReference>
<dbReference type="Proteomes" id="UP001165122">
    <property type="component" value="Unassembled WGS sequence"/>
</dbReference>
<comment type="caution">
    <text evidence="6">The sequence shown here is derived from an EMBL/GenBank/DDBJ whole genome shotgun (WGS) entry which is preliminary data.</text>
</comment>
<dbReference type="InterPro" id="IPR051581">
    <property type="entry name" value="Ca-bind"/>
</dbReference>
<evidence type="ECO:0000313" key="7">
    <source>
        <dbReference type="Proteomes" id="UP001165122"/>
    </source>
</evidence>
<evidence type="ECO:0000256" key="2">
    <source>
        <dbReference type="ARBA" id="ARBA00022737"/>
    </source>
</evidence>
<organism evidence="6 7">
    <name type="scientific">Triparma laevis f. longispina</name>
    <dbReference type="NCBI Taxonomy" id="1714387"/>
    <lineage>
        <taxon>Eukaryota</taxon>
        <taxon>Sar</taxon>
        <taxon>Stramenopiles</taxon>
        <taxon>Ochrophyta</taxon>
        <taxon>Bolidophyceae</taxon>
        <taxon>Parmales</taxon>
        <taxon>Triparmaceae</taxon>
        <taxon>Triparma</taxon>
    </lineage>
</organism>
<dbReference type="EMBL" id="BRXW01000397">
    <property type="protein sequence ID" value="GMH50689.1"/>
    <property type="molecule type" value="Genomic_DNA"/>
</dbReference>
<dbReference type="PANTHER" id="PTHR34524:SF6">
    <property type="entry name" value="CALCYPHOSINE LIKE"/>
    <property type="match status" value="1"/>
</dbReference>
<dbReference type="PROSITE" id="PS00018">
    <property type="entry name" value="EF_HAND_1"/>
    <property type="match status" value="3"/>
</dbReference>